<protein>
    <submittedName>
        <fullName evidence="2">Uncharacterized protein</fullName>
    </submittedName>
</protein>
<name>A0AA36HP77_9DINO</name>
<feature type="compositionally biased region" description="Low complexity" evidence="1">
    <location>
        <begin position="15"/>
        <end position="26"/>
    </location>
</feature>
<accession>A0AA36HP77</accession>
<evidence type="ECO:0000313" key="3">
    <source>
        <dbReference type="Proteomes" id="UP001178507"/>
    </source>
</evidence>
<comment type="caution">
    <text evidence="2">The sequence shown here is derived from an EMBL/GenBank/DDBJ whole genome shotgun (WGS) entry which is preliminary data.</text>
</comment>
<gene>
    <name evidence="2" type="ORF">EVOR1521_LOCUS2561</name>
</gene>
<organism evidence="2 3">
    <name type="scientific">Effrenium voratum</name>
    <dbReference type="NCBI Taxonomy" id="2562239"/>
    <lineage>
        <taxon>Eukaryota</taxon>
        <taxon>Sar</taxon>
        <taxon>Alveolata</taxon>
        <taxon>Dinophyceae</taxon>
        <taxon>Suessiales</taxon>
        <taxon>Symbiodiniaceae</taxon>
        <taxon>Effrenium</taxon>
    </lineage>
</organism>
<proteinExistence type="predicted"/>
<evidence type="ECO:0000256" key="1">
    <source>
        <dbReference type="SAM" id="MobiDB-lite"/>
    </source>
</evidence>
<reference evidence="2" key="1">
    <citation type="submission" date="2023-08" db="EMBL/GenBank/DDBJ databases">
        <authorList>
            <person name="Chen Y."/>
            <person name="Shah S."/>
            <person name="Dougan E. K."/>
            <person name="Thang M."/>
            <person name="Chan C."/>
        </authorList>
    </citation>
    <scope>NUCLEOTIDE SEQUENCE</scope>
</reference>
<feature type="region of interest" description="Disordered" evidence="1">
    <location>
        <begin position="1"/>
        <end position="38"/>
    </location>
</feature>
<sequence>MPLAKVSPTQLEDVSPSTTCPPSSSPGEEEAPKVLDSRTLDRAEIKKIQRIVTPKPITGKLEVPQKIFDMWQDVGRGRDTVLKMWAKSGGVKAVFLETIEIHSESTRSKSLKIRGGFYSKEDMKQELGYSSQRVEKICQHATASGLTRTCEYDDEETEYWVNVRTEGELTSTDLEKLSRKRSWQGEGEGDVDIPASVCVSGFSAQDVGLQPGSAAKSEGEPGHLNLEGEHHKPVTWLRTSFTVRNMFGCLPLFMRS</sequence>
<dbReference type="AlphaFoldDB" id="A0AA36HP77"/>
<keyword evidence="3" id="KW-1185">Reference proteome</keyword>
<evidence type="ECO:0000313" key="2">
    <source>
        <dbReference type="EMBL" id="CAJ1372486.1"/>
    </source>
</evidence>
<dbReference type="Proteomes" id="UP001178507">
    <property type="component" value="Unassembled WGS sequence"/>
</dbReference>
<dbReference type="EMBL" id="CAUJNA010000137">
    <property type="protein sequence ID" value="CAJ1372486.1"/>
    <property type="molecule type" value="Genomic_DNA"/>
</dbReference>